<dbReference type="SMART" id="SM00487">
    <property type="entry name" value="DEXDc"/>
    <property type="match status" value="1"/>
</dbReference>
<gene>
    <name evidence="2" type="ORF">GCM10023315_22040</name>
</gene>
<organism evidence="2 3">
    <name type="scientific">Algibacter aquimarinus</name>
    <dbReference type="NCBI Taxonomy" id="1136748"/>
    <lineage>
        <taxon>Bacteria</taxon>
        <taxon>Pseudomonadati</taxon>
        <taxon>Bacteroidota</taxon>
        <taxon>Flavobacteriia</taxon>
        <taxon>Flavobacteriales</taxon>
        <taxon>Flavobacteriaceae</taxon>
        <taxon>Algibacter</taxon>
    </lineage>
</organism>
<protein>
    <submittedName>
        <fullName evidence="2">Type III restriction-modification system endonuclease</fullName>
    </submittedName>
</protein>
<sequence length="987" mass="114077">MSKLKIHFESDQEHQVRAIDSTIKLFQGYTKRDTGFQLGDDTVANMDQYEMLDETWLYDNLLEVQQDNGLVEDMFLNFDDGFEVTGIDSWRYPYYTCEMETGTGKTYVYLRTIHELRKNYGWGKFIIIVPSVAIYEGVVKTFKITKDHFASLYNNETIHLTQYSGKNISKLRSFANSSAVEVMVMTIDSFNKESNVIFKPTEKLQGEKLPYQYIQETRPILLLDESQNYTSPKSREALRTLHPFFALKYSATPTEKGKTSEENRELMNRFYHLSPVDAFKMDLVKKIEVLGVTEQNNLNDNQLSLILMEERAGYGLGLEAKLNVIKNGEVKTETIKLRKGDDLFEKTNNENFKGLVIDEINKSLGVVFFTNGTEYKVAEGGDVTLSKEEIFRVQIEETIKSHMKKQKQLINKGVKVLSLFFIDKVANYVESDGVIKKLFDEAYERLKKQYPFYDGWSAEQVREGYFAKKKAKNKPDTYVDTSVDKKTKAEKELEKVAYNLIMKDKEKLLSFEEKTSFIFAHSALKEGWDSPNVFQICTLNTASSENRKRQEIGRGLRLSVNQEGKRVTDEGVNVLTVIANESYESYCEQLQNNYRESGDAAPPTPSNARKVEAKRNNKLFNSEAFNSFWKKLCQKTNYKIKIDEDELSKLCVDKLNIAKFPEPNIVVVKGRFVMTDFKITLKNVIEGVIKLEILKSDSDGNEEKIKRNFKVGDDLAKIAKDERLKGFKIVDAKSDEDHSEIVFSDKGILRTGEAITFSSEKGQKGDPQHKQQAQTTYPIFNFIERAEEATHLKRITLVSIYKGLNKEVKEKIFKNPEGFTSVFIDTIKGTLADHIAANVEYSLTKELMDYDSEDMFPEARKFPQKELVDGSNWSLYDQVQIDSDIERRFVEYKLNEDDKVVCFFKFPNQFKISLPKIIGNYNPDWGIIRWDENEKFKLELVRETKGNVNPNLLQFPNEKRKIDCATKHFDLTNVDYKQIKGDEVVWW</sequence>
<dbReference type="Gene3D" id="3.40.50.300">
    <property type="entry name" value="P-loop containing nucleotide triphosphate hydrolases"/>
    <property type="match status" value="2"/>
</dbReference>
<keyword evidence="2" id="KW-0540">Nuclease</keyword>
<dbReference type="GO" id="GO:0004519">
    <property type="term" value="F:endonuclease activity"/>
    <property type="evidence" value="ECO:0007669"/>
    <property type="project" value="UniProtKB-KW"/>
</dbReference>
<dbReference type="SUPFAM" id="SSF52540">
    <property type="entry name" value="P-loop containing nucleoside triphosphate hydrolases"/>
    <property type="match status" value="2"/>
</dbReference>
<name>A0ABP9HIC8_9FLAO</name>
<evidence type="ECO:0000259" key="1">
    <source>
        <dbReference type="SMART" id="SM00487"/>
    </source>
</evidence>
<keyword evidence="3" id="KW-1185">Reference proteome</keyword>
<keyword evidence="2" id="KW-0378">Hydrolase</keyword>
<dbReference type="InterPro" id="IPR027417">
    <property type="entry name" value="P-loop_NTPase"/>
</dbReference>
<proteinExistence type="predicted"/>
<dbReference type="RefSeq" id="WP_345168470.1">
    <property type="nucleotide sequence ID" value="NZ_BAABJK010000006.1"/>
</dbReference>
<evidence type="ECO:0000313" key="2">
    <source>
        <dbReference type="EMBL" id="GAA4971500.1"/>
    </source>
</evidence>
<evidence type="ECO:0000313" key="3">
    <source>
        <dbReference type="Proteomes" id="UP001501692"/>
    </source>
</evidence>
<comment type="caution">
    <text evidence="2">The sequence shown here is derived from an EMBL/GenBank/DDBJ whole genome shotgun (WGS) entry which is preliminary data.</text>
</comment>
<reference evidence="3" key="1">
    <citation type="journal article" date="2019" name="Int. J. Syst. Evol. Microbiol.">
        <title>The Global Catalogue of Microorganisms (GCM) 10K type strain sequencing project: providing services to taxonomists for standard genome sequencing and annotation.</title>
        <authorList>
            <consortium name="The Broad Institute Genomics Platform"/>
            <consortium name="The Broad Institute Genome Sequencing Center for Infectious Disease"/>
            <person name="Wu L."/>
            <person name="Ma J."/>
        </authorList>
    </citation>
    <scope>NUCLEOTIDE SEQUENCE [LARGE SCALE GENOMIC DNA]</scope>
    <source>
        <strain evidence="3">JCM 18287</strain>
    </source>
</reference>
<dbReference type="Pfam" id="PF19778">
    <property type="entry name" value="RE_endonuc"/>
    <property type="match status" value="1"/>
</dbReference>
<accession>A0ABP9HIC8</accession>
<dbReference type="InterPro" id="IPR014001">
    <property type="entry name" value="Helicase_ATP-bd"/>
</dbReference>
<keyword evidence="2" id="KW-0255">Endonuclease</keyword>
<dbReference type="Proteomes" id="UP001501692">
    <property type="component" value="Unassembled WGS sequence"/>
</dbReference>
<dbReference type="InterPro" id="IPR045572">
    <property type="entry name" value="RE_endonuc_C"/>
</dbReference>
<feature type="domain" description="Helicase ATP-binding" evidence="1">
    <location>
        <begin position="57"/>
        <end position="290"/>
    </location>
</feature>
<dbReference type="InterPro" id="IPR006935">
    <property type="entry name" value="Helicase/UvrB_N"/>
</dbReference>
<dbReference type="EMBL" id="BAABJK010000006">
    <property type="protein sequence ID" value="GAA4971500.1"/>
    <property type="molecule type" value="Genomic_DNA"/>
</dbReference>
<dbReference type="Pfam" id="PF04851">
    <property type="entry name" value="ResIII"/>
    <property type="match status" value="1"/>
</dbReference>